<keyword evidence="3" id="KW-1185">Reference proteome</keyword>
<comment type="caution">
    <text evidence="2">The sequence shown here is derived from an EMBL/GenBank/DDBJ whole genome shotgun (WGS) entry which is preliminary data.</text>
</comment>
<keyword evidence="2" id="KW-0378">Hydrolase</keyword>
<accession>A0A7J9SMZ0</accession>
<dbReference type="InterPro" id="IPR000073">
    <property type="entry name" value="AB_hydrolase_1"/>
</dbReference>
<proteinExistence type="predicted"/>
<organism evidence="2 3">
    <name type="scientific">Halobellus ruber</name>
    <dbReference type="NCBI Taxonomy" id="2761102"/>
    <lineage>
        <taxon>Archaea</taxon>
        <taxon>Methanobacteriati</taxon>
        <taxon>Methanobacteriota</taxon>
        <taxon>Stenosarchaea group</taxon>
        <taxon>Halobacteria</taxon>
        <taxon>Halobacteriales</taxon>
        <taxon>Haloferacaceae</taxon>
        <taxon>Halobellus</taxon>
    </lineage>
</organism>
<dbReference type="RefSeq" id="WP_185193847.1">
    <property type="nucleotide sequence ID" value="NZ_JACKXD010000005.1"/>
</dbReference>
<dbReference type="AlphaFoldDB" id="A0A7J9SMZ0"/>
<dbReference type="PANTHER" id="PTHR10992:SF1086">
    <property type="entry name" value="AB HYDROLASE-1 DOMAIN-CONTAINING PROTEIN"/>
    <property type="match status" value="1"/>
</dbReference>
<dbReference type="Pfam" id="PF12697">
    <property type="entry name" value="Abhydrolase_6"/>
    <property type="match status" value="1"/>
</dbReference>
<gene>
    <name evidence="2" type="ORF">H5V44_14480</name>
</gene>
<dbReference type="SUPFAM" id="SSF53474">
    <property type="entry name" value="alpha/beta-Hydrolases"/>
    <property type="match status" value="1"/>
</dbReference>
<evidence type="ECO:0000313" key="2">
    <source>
        <dbReference type="EMBL" id="MBB6647476.1"/>
    </source>
</evidence>
<sequence>MSTFVLVHGAWHGAWCWHKVLPRLESAGHTVAALDLPAHGTDTTPVGEVTMDDHVERGGEVLEAQSDPAILVGHSTGGAVITQTAEAYTDEIDTLVYLTGFLLDDGEALLEYAEADEESVVTQSLVVDEEGGVATVEADALREAFYADCDDADVTLATSLLRPEPLAGLVTPMQTSDEGFGSLPRVYIGCEQDNAITPATQERMRKRLPCDDVRSIDSSHSPFLSAPEAVAEHLDGIA</sequence>
<evidence type="ECO:0000259" key="1">
    <source>
        <dbReference type="Pfam" id="PF12697"/>
    </source>
</evidence>
<dbReference type="PANTHER" id="PTHR10992">
    <property type="entry name" value="METHYLESTERASE FAMILY MEMBER"/>
    <property type="match status" value="1"/>
</dbReference>
<dbReference type="EMBL" id="JACKXD010000005">
    <property type="protein sequence ID" value="MBB6647476.1"/>
    <property type="molecule type" value="Genomic_DNA"/>
</dbReference>
<name>A0A7J9SMZ0_9EURY</name>
<dbReference type="Proteomes" id="UP000546257">
    <property type="component" value="Unassembled WGS sequence"/>
</dbReference>
<dbReference type="GO" id="GO:0080032">
    <property type="term" value="F:methyl jasmonate esterase activity"/>
    <property type="evidence" value="ECO:0007669"/>
    <property type="project" value="TreeGrafter"/>
</dbReference>
<reference evidence="2 3" key="1">
    <citation type="submission" date="2020-08" db="EMBL/GenBank/DDBJ databases">
        <authorList>
            <person name="Seo M.-J."/>
        </authorList>
    </citation>
    <scope>NUCLEOTIDE SEQUENCE [LARGE SCALE GENOMIC DNA]</scope>
    <source>
        <strain evidence="2 3">MBLA0160</strain>
    </source>
</reference>
<dbReference type="InterPro" id="IPR045889">
    <property type="entry name" value="MES/HNL"/>
</dbReference>
<feature type="domain" description="AB hydrolase-1" evidence="1">
    <location>
        <begin position="4"/>
        <end position="232"/>
    </location>
</feature>
<protein>
    <submittedName>
        <fullName evidence="2">Alpha/beta fold hydrolase</fullName>
    </submittedName>
</protein>
<dbReference type="GO" id="GO:0080030">
    <property type="term" value="F:methyl indole-3-acetate esterase activity"/>
    <property type="evidence" value="ECO:0007669"/>
    <property type="project" value="TreeGrafter"/>
</dbReference>
<evidence type="ECO:0000313" key="3">
    <source>
        <dbReference type="Proteomes" id="UP000546257"/>
    </source>
</evidence>
<dbReference type="Gene3D" id="3.40.50.1820">
    <property type="entry name" value="alpha/beta hydrolase"/>
    <property type="match status" value="1"/>
</dbReference>
<dbReference type="InterPro" id="IPR029058">
    <property type="entry name" value="AB_hydrolase_fold"/>
</dbReference>